<comment type="caution">
    <text evidence="1">The sequence shown here is derived from an EMBL/GenBank/DDBJ whole genome shotgun (WGS) entry which is preliminary data.</text>
</comment>
<dbReference type="Proteomes" id="UP000257479">
    <property type="component" value="Unassembled WGS sequence"/>
</dbReference>
<evidence type="ECO:0000313" key="2">
    <source>
        <dbReference type="Proteomes" id="UP000257479"/>
    </source>
</evidence>
<protein>
    <submittedName>
        <fullName evidence="1">Uncharacterized protein</fullName>
    </submittedName>
</protein>
<accession>A0A3C1KGV8</accession>
<organism evidence="1 2">
    <name type="scientific">Microbacterium ginsengisoli</name>
    <dbReference type="NCBI Taxonomy" id="400772"/>
    <lineage>
        <taxon>Bacteria</taxon>
        <taxon>Bacillati</taxon>
        <taxon>Actinomycetota</taxon>
        <taxon>Actinomycetes</taxon>
        <taxon>Micrococcales</taxon>
        <taxon>Microbacteriaceae</taxon>
        <taxon>Microbacterium</taxon>
    </lineage>
</organism>
<sequence>MNHARIAAEALRYRLDLVRGPLVNLTDWDIETMAGMSVAAADPNVDGAIRRIATAWVRAGLPEEGLCKPWACPEARALFEANPHLVDALDDIVRVATRSQAA</sequence>
<reference evidence="1 2" key="1">
    <citation type="journal article" date="2018" name="Nat. Biotechnol.">
        <title>A standardized bacterial taxonomy based on genome phylogeny substantially revises the tree of life.</title>
        <authorList>
            <person name="Parks D.H."/>
            <person name="Chuvochina M."/>
            <person name="Waite D.W."/>
            <person name="Rinke C."/>
            <person name="Skarshewski A."/>
            <person name="Chaumeil P.A."/>
            <person name="Hugenholtz P."/>
        </authorList>
    </citation>
    <scope>NUCLEOTIDE SEQUENCE [LARGE SCALE GENOMIC DNA]</scope>
    <source>
        <strain evidence="1">UBA9152</strain>
    </source>
</reference>
<dbReference type="AlphaFoldDB" id="A0A3C1KGV8"/>
<evidence type="ECO:0000313" key="1">
    <source>
        <dbReference type="EMBL" id="HAN25927.1"/>
    </source>
</evidence>
<dbReference type="EMBL" id="DMNG01000268">
    <property type="protein sequence ID" value="HAN25927.1"/>
    <property type="molecule type" value="Genomic_DNA"/>
</dbReference>
<name>A0A3C1KGV8_9MICO</name>
<gene>
    <name evidence="1" type="ORF">DCP95_15370</name>
</gene>
<proteinExistence type="predicted"/>